<dbReference type="EMBL" id="CP073078">
    <property type="protein sequence ID" value="QUD89936.1"/>
    <property type="molecule type" value="Genomic_DNA"/>
</dbReference>
<keyword evidence="2" id="KW-0808">Transferase</keyword>
<dbReference type="Pfam" id="PF13302">
    <property type="entry name" value="Acetyltransf_3"/>
    <property type="match status" value="1"/>
</dbReference>
<dbReference type="AlphaFoldDB" id="A0A975G4L2"/>
<dbReference type="InterPro" id="IPR000182">
    <property type="entry name" value="GNAT_dom"/>
</dbReference>
<feature type="domain" description="N-acetyltransferase" evidence="1">
    <location>
        <begin position="3"/>
        <end position="171"/>
    </location>
</feature>
<sequence length="195" mass="21865">MSVTLRPVTAADSDRLLAWRNSPAVSAYMYTDHLIGPEEHARWLAGALTASDRRYWIIEDDGAPVGLANLVNIDLTRRRCEWAYYLGEASVRGRGVGAAVELLVLDYVFGTLKLNKLWCEVLLENEGVWKLHQSFGFEREALYRQHVFKAGRFQDVVGLGLLAADWEKARPACAERLAQKGYGPSELTLIAEERG</sequence>
<dbReference type="Proteomes" id="UP000676409">
    <property type="component" value="Chromosome"/>
</dbReference>
<dbReference type="PROSITE" id="PS51186">
    <property type="entry name" value="GNAT"/>
    <property type="match status" value="1"/>
</dbReference>
<dbReference type="SUPFAM" id="SSF55729">
    <property type="entry name" value="Acyl-CoA N-acyltransferases (Nat)"/>
    <property type="match status" value="1"/>
</dbReference>
<dbReference type="PANTHER" id="PTHR43415:SF3">
    <property type="entry name" value="GNAT-FAMILY ACETYLTRANSFERASE"/>
    <property type="match status" value="1"/>
</dbReference>
<dbReference type="RefSeq" id="WP_211939987.1">
    <property type="nucleotide sequence ID" value="NZ_CP073078.1"/>
</dbReference>
<keyword evidence="3" id="KW-1185">Reference proteome</keyword>
<dbReference type="InterPro" id="IPR016181">
    <property type="entry name" value="Acyl_CoA_acyltransferase"/>
</dbReference>
<keyword evidence="2" id="KW-0012">Acyltransferase</keyword>
<dbReference type="NCBIfam" id="TIGR03585">
    <property type="entry name" value="PseH"/>
    <property type="match status" value="1"/>
</dbReference>
<reference evidence="2" key="1">
    <citation type="submission" date="2021-04" db="EMBL/GenBank/DDBJ databases">
        <title>The complete genome sequence of Caulobacter sp. S6.</title>
        <authorList>
            <person name="Tang Y."/>
            <person name="Ouyang W."/>
            <person name="Liu Q."/>
            <person name="Huang B."/>
            <person name="Guo Z."/>
            <person name="Lei P."/>
        </authorList>
    </citation>
    <scope>NUCLEOTIDE SEQUENCE</scope>
    <source>
        <strain evidence="2">S6</strain>
    </source>
</reference>
<evidence type="ECO:0000313" key="3">
    <source>
        <dbReference type="Proteomes" id="UP000676409"/>
    </source>
</evidence>
<accession>A0A975G4L2</accession>
<name>A0A975G4L2_9CAUL</name>
<protein>
    <submittedName>
        <fullName evidence="2">UDP-4-amino-4, 6-dideoxy-N-acetyl-beta-L-altrosamine N-acetyltransferase</fullName>
        <ecNumber evidence="2">2.3.1.202</ecNumber>
    </submittedName>
</protein>
<dbReference type="InterPro" id="IPR020036">
    <property type="entry name" value="PseH"/>
</dbReference>
<dbReference type="GO" id="GO:0016747">
    <property type="term" value="F:acyltransferase activity, transferring groups other than amino-acyl groups"/>
    <property type="evidence" value="ECO:0007669"/>
    <property type="project" value="InterPro"/>
</dbReference>
<dbReference type="Gene3D" id="3.40.630.30">
    <property type="match status" value="1"/>
</dbReference>
<evidence type="ECO:0000313" key="2">
    <source>
        <dbReference type="EMBL" id="QUD89936.1"/>
    </source>
</evidence>
<dbReference type="KEGG" id="caul:KCG34_08750"/>
<dbReference type="PANTHER" id="PTHR43415">
    <property type="entry name" value="SPERMIDINE N(1)-ACETYLTRANSFERASE"/>
    <property type="match status" value="1"/>
</dbReference>
<dbReference type="EC" id="2.3.1.202" evidence="2"/>
<organism evidence="2 3">
    <name type="scientific">Phenylobacterium montanum</name>
    <dbReference type="NCBI Taxonomy" id="2823693"/>
    <lineage>
        <taxon>Bacteria</taxon>
        <taxon>Pseudomonadati</taxon>
        <taxon>Pseudomonadota</taxon>
        <taxon>Alphaproteobacteria</taxon>
        <taxon>Caulobacterales</taxon>
        <taxon>Caulobacteraceae</taxon>
        <taxon>Phenylobacterium</taxon>
    </lineage>
</organism>
<proteinExistence type="predicted"/>
<evidence type="ECO:0000259" key="1">
    <source>
        <dbReference type="PROSITE" id="PS51186"/>
    </source>
</evidence>
<gene>
    <name evidence="2" type="primary">pseH</name>
    <name evidence="2" type="ORF">KCG34_08750</name>
</gene>